<evidence type="ECO:0000259" key="7">
    <source>
        <dbReference type="PROSITE" id="PS50923"/>
    </source>
</evidence>
<evidence type="ECO:0000256" key="4">
    <source>
        <dbReference type="ARBA" id="ARBA00023157"/>
    </source>
</evidence>
<sequence>GECQQAPSFRFAEPPLLLEPPFPAGTKLRYSCRPGYMMAPGKSPQVTCQPNSTWTADADFCIGKSCGPPDLMNGNFDTTTDLRFGATVTYSCNLGYRLVGKLSAQCVLSGDGVTWSHVPYCTLILCLPPPGIENGQVSNTGGEFPFGTAVTYSCDGGFSLLGEATIQCTANDNQEGMWSGPAPECKVVKCRNPSVENGKRLSGFGTEHSYKDTVTFGCNPGYSLHGSSVVTCEADSEWKPSLPTCEPIYCGPAPQFPFAELLGAAGNTSPVGTKLSYRCKPGYTAARGKSSVVTCQEDADWAADQDFCIRQQCPPLVIKNGEVTPNNFLFESEVTFTCLPKYELKGSSSSKCVASGSGVEWEPAPPRCEIRLSDIFCGDPPTIKNGMHNGTRDSAFAYGSVVVYQCKKGFTLTGAASLQCTAGDQYQGAWSAPAPQCKGGATMIAVGILPLLLAVLVLSI</sequence>
<keyword evidence="4 5" id="KW-1015">Disulfide bond</keyword>
<feature type="domain" description="Sushi" evidence="7">
    <location>
        <begin position="188"/>
        <end position="247"/>
    </location>
</feature>
<keyword evidence="6" id="KW-1133">Transmembrane helix</keyword>
<dbReference type="Gene3D" id="2.10.70.10">
    <property type="entry name" value="Complement Module, domain 1"/>
    <property type="match status" value="7"/>
</dbReference>
<keyword evidence="1 5" id="KW-0768">Sushi</keyword>
<evidence type="ECO:0000256" key="5">
    <source>
        <dbReference type="PROSITE-ProRule" id="PRU00302"/>
    </source>
</evidence>
<dbReference type="SUPFAM" id="SSF57535">
    <property type="entry name" value="Complement control module/SCR domain"/>
    <property type="match status" value="7"/>
</dbReference>
<dbReference type="PROSITE" id="PS50923">
    <property type="entry name" value="SUSHI"/>
    <property type="match status" value="7"/>
</dbReference>
<dbReference type="FunFam" id="2.10.70.10:FF:000014">
    <property type="entry name" value="Membrane cofactor protein"/>
    <property type="match status" value="2"/>
</dbReference>
<dbReference type="PANTHER" id="PTHR45656">
    <property type="entry name" value="PROTEIN CBR-CLEC-78"/>
    <property type="match status" value="1"/>
</dbReference>
<comment type="caution">
    <text evidence="8">The sequence shown here is derived from an EMBL/GenBank/DDBJ whole genome shotgun (WGS) entry which is preliminary data.</text>
</comment>
<comment type="caution">
    <text evidence="5">Lacks conserved residue(s) required for the propagation of feature annotation.</text>
</comment>
<proteinExistence type="predicted"/>
<gene>
    <name evidence="8" type="primary">C4bpa</name>
    <name evidence="8" type="ORF">UPUEPO_R04700</name>
</gene>
<evidence type="ECO:0000313" key="8">
    <source>
        <dbReference type="EMBL" id="NWU99165.1"/>
    </source>
</evidence>
<dbReference type="SMART" id="SM00032">
    <property type="entry name" value="CCP"/>
    <property type="match status" value="7"/>
</dbReference>
<dbReference type="PANTHER" id="PTHR45656:SF15">
    <property type="entry name" value="SUSHI DOMAIN-CONTAINING PROTEIN"/>
    <property type="match status" value="1"/>
</dbReference>
<dbReference type="AlphaFoldDB" id="A0A7K6BA03"/>
<accession>A0A7K6BA03</accession>
<dbReference type="Proteomes" id="UP000544127">
    <property type="component" value="Unassembled WGS sequence"/>
</dbReference>
<dbReference type="CDD" id="cd00033">
    <property type="entry name" value="CCP"/>
    <property type="match status" value="7"/>
</dbReference>
<feature type="domain" description="Sushi" evidence="7">
    <location>
        <begin position="375"/>
        <end position="439"/>
    </location>
</feature>
<feature type="non-terminal residue" evidence="8">
    <location>
        <position position="1"/>
    </location>
</feature>
<feature type="domain" description="Sushi" evidence="7">
    <location>
        <begin position="1"/>
        <end position="63"/>
    </location>
</feature>
<evidence type="ECO:0000256" key="3">
    <source>
        <dbReference type="ARBA" id="ARBA00022737"/>
    </source>
</evidence>
<keyword evidence="2" id="KW-0732">Signal</keyword>
<dbReference type="Pfam" id="PF00084">
    <property type="entry name" value="Sushi"/>
    <property type="match status" value="7"/>
</dbReference>
<evidence type="ECO:0000256" key="2">
    <source>
        <dbReference type="ARBA" id="ARBA00022729"/>
    </source>
</evidence>
<feature type="domain" description="Sushi" evidence="7">
    <location>
        <begin position="311"/>
        <end position="370"/>
    </location>
</feature>
<dbReference type="OrthoDB" id="6127264at2759"/>
<dbReference type="InterPro" id="IPR051277">
    <property type="entry name" value="SEZ6_CSMD_C4BPB_Regulators"/>
</dbReference>
<dbReference type="EMBL" id="VZRI01011306">
    <property type="protein sequence ID" value="NWU99165.1"/>
    <property type="molecule type" value="Genomic_DNA"/>
</dbReference>
<feature type="domain" description="Sushi" evidence="7">
    <location>
        <begin position="124"/>
        <end position="187"/>
    </location>
</feature>
<dbReference type="InterPro" id="IPR000436">
    <property type="entry name" value="Sushi_SCR_CCP_dom"/>
</dbReference>
<feature type="transmembrane region" description="Helical" evidence="6">
    <location>
        <begin position="439"/>
        <end position="458"/>
    </location>
</feature>
<evidence type="ECO:0000313" key="9">
    <source>
        <dbReference type="Proteomes" id="UP000544127"/>
    </source>
</evidence>
<dbReference type="InterPro" id="IPR035976">
    <property type="entry name" value="Sushi/SCR/CCP_sf"/>
</dbReference>
<keyword evidence="6" id="KW-0472">Membrane</keyword>
<reference evidence="8 9" key="1">
    <citation type="submission" date="2019-09" db="EMBL/GenBank/DDBJ databases">
        <title>Bird 10,000 Genomes (B10K) Project - Family phase.</title>
        <authorList>
            <person name="Zhang G."/>
        </authorList>
    </citation>
    <scope>NUCLEOTIDE SEQUENCE [LARGE SCALE GENOMIC DNA]</scope>
    <source>
        <strain evidence="8">B10K-DU-012-37</strain>
    </source>
</reference>
<organism evidence="8 9">
    <name type="scientific">Upupa epops</name>
    <name type="common">Eurasian hoopoe</name>
    <dbReference type="NCBI Taxonomy" id="57439"/>
    <lineage>
        <taxon>Eukaryota</taxon>
        <taxon>Metazoa</taxon>
        <taxon>Chordata</taxon>
        <taxon>Craniata</taxon>
        <taxon>Vertebrata</taxon>
        <taxon>Euteleostomi</taxon>
        <taxon>Archelosauria</taxon>
        <taxon>Archosauria</taxon>
        <taxon>Dinosauria</taxon>
        <taxon>Saurischia</taxon>
        <taxon>Theropoda</taxon>
        <taxon>Coelurosauria</taxon>
        <taxon>Aves</taxon>
        <taxon>Neognathae</taxon>
        <taxon>Neoaves</taxon>
        <taxon>Telluraves</taxon>
        <taxon>Coraciimorphae</taxon>
        <taxon>Bucerotiformes</taxon>
        <taxon>Upupidae</taxon>
        <taxon>Upupa</taxon>
    </lineage>
</organism>
<name>A0A7K6BA03_UPUEP</name>
<keyword evidence="3" id="KW-0677">Repeat</keyword>
<protein>
    <submittedName>
        <fullName evidence="8">C4BPA protein</fullName>
    </submittedName>
</protein>
<keyword evidence="9" id="KW-1185">Reference proteome</keyword>
<feature type="domain" description="Sushi" evidence="7">
    <location>
        <begin position="248"/>
        <end position="310"/>
    </location>
</feature>
<keyword evidence="6" id="KW-0812">Transmembrane</keyword>
<evidence type="ECO:0000256" key="6">
    <source>
        <dbReference type="SAM" id="Phobius"/>
    </source>
</evidence>
<feature type="non-terminal residue" evidence="8">
    <location>
        <position position="460"/>
    </location>
</feature>
<feature type="domain" description="Sushi" evidence="7">
    <location>
        <begin position="64"/>
        <end position="123"/>
    </location>
</feature>
<evidence type="ECO:0000256" key="1">
    <source>
        <dbReference type="ARBA" id="ARBA00022659"/>
    </source>
</evidence>
<feature type="disulfide bond" evidence="5">
    <location>
        <begin position="377"/>
        <end position="420"/>
    </location>
</feature>
<feature type="disulfide bond" evidence="5">
    <location>
        <begin position="218"/>
        <end position="245"/>
    </location>
</feature>